<evidence type="ECO:0000313" key="2">
    <source>
        <dbReference type="EMBL" id="MCR0231984.1"/>
    </source>
</evidence>
<dbReference type="RefSeq" id="WP_008816406.1">
    <property type="nucleotide sequence ID" value="NZ_CABKQS010000001.1"/>
</dbReference>
<dbReference type="Pfam" id="PF09848">
    <property type="entry name" value="SLFN-g3_helicase"/>
    <property type="match status" value="1"/>
</dbReference>
<feature type="domain" description="Schlafen group 3-like DNA/RNA helicase" evidence="1">
    <location>
        <begin position="56"/>
        <end position="399"/>
    </location>
</feature>
<dbReference type="Proteomes" id="UP001203972">
    <property type="component" value="Unassembled WGS sequence"/>
</dbReference>
<dbReference type="Gene3D" id="3.40.50.300">
    <property type="entry name" value="P-loop containing nucleotide triphosphate hydrolases"/>
    <property type="match status" value="1"/>
</dbReference>
<dbReference type="InterPro" id="IPR027417">
    <property type="entry name" value="P-loop_NTPase"/>
</dbReference>
<proteinExistence type="predicted"/>
<accession>A0AAP2XRR8</accession>
<dbReference type="InterPro" id="IPR018647">
    <property type="entry name" value="SLFN_3-like_DNA/RNA_helicase"/>
</dbReference>
<evidence type="ECO:0000313" key="3">
    <source>
        <dbReference type="Proteomes" id="UP001203972"/>
    </source>
</evidence>
<gene>
    <name evidence="2" type="ORF">MKC95_04285</name>
</gene>
<dbReference type="EMBL" id="JAKTMA010000005">
    <property type="protein sequence ID" value="MCR0231984.1"/>
    <property type="molecule type" value="Genomic_DNA"/>
</dbReference>
<protein>
    <submittedName>
        <fullName evidence="2">DUF2075 domain-containing protein</fullName>
    </submittedName>
</protein>
<dbReference type="SUPFAM" id="SSF52540">
    <property type="entry name" value="P-loop containing nucleoside triphosphate hydrolases"/>
    <property type="match status" value="2"/>
</dbReference>
<evidence type="ECO:0000259" key="1">
    <source>
        <dbReference type="Pfam" id="PF09848"/>
    </source>
</evidence>
<dbReference type="AlphaFoldDB" id="A0AAP2XRR8"/>
<name>A0AAP2XRR8_CLOIN</name>
<reference evidence="2" key="1">
    <citation type="journal article" date="2022" name="Clin. Infect. Dis.">
        <title>Association between Clostridium innocuum and antibiotic-associated diarrhea in adults and children: A cross-sectional study and comparative genomics analysis.</title>
        <authorList>
            <person name="Cherny K.E."/>
            <person name="Muscat E.B."/>
            <person name="Balaji A."/>
            <person name="Mukherjee J."/>
            <person name="Ozer E.A."/>
            <person name="Angarone M.P."/>
            <person name="Hauser A.R."/>
            <person name="Sichel J.S."/>
            <person name="Amponsah E."/>
            <person name="Kociolek L.K."/>
        </authorList>
    </citation>
    <scope>NUCLEOTIDE SEQUENCE</scope>
    <source>
        <strain evidence="2">NU1-AC-029v</strain>
    </source>
</reference>
<comment type="caution">
    <text evidence="2">The sequence shown here is derived from an EMBL/GenBank/DDBJ whole genome shotgun (WGS) entry which is preliminary data.</text>
</comment>
<sequence length="413" mass="47683">MLFLIENGRIRPSKSLQDCISSMLDGNQEFTMLDTQKVVYEEILYMAKLCQKDKKKRVMIAKGGSGTGKSVIAVNAMVNLLKEDMFGQYITKNAAPRNVYIDRLAGKMKKNKIKSLFAAPDKFYQQQPNDYDFLIVDEAHRLREKSGMFQKGENQIQELISSSLFTVFFIDPYQRVHFRDFGSISEFQKQAQLQNAEVIQYELHSQFRCNGSDGYLAWIRNMLQLEETANFNFKDISFDFRVIDDPNELRAMICEKNDESGKARILAGYCWEWEKAGRSDPNHDDIVIGDFKMSWNLDAGDPYAISQGSVHQVGCIHTTQGLEFDYVGVIIGEDLRYENNELVTDYRQRAKTDSSVKGLKKLYRENPEKAKHIERQIILNTYYTLMTRGMKGCYIYCCDSELQKYIKMSIADA</sequence>
<organism evidence="2 3">
    <name type="scientific">Clostridium innocuum</name>
    <dbReference type="NCBI Taxonomy" id="1522"/>
    <lineage>
        <taxon>Bacteria</taxon>
        <taxon>Bacillati</taxon>
        <taxon>Bacillota</taxon>
        <taxon>Clostridia</taxon>
        <taxon>Eubacteriales</taxon>
        <taxon>Clostridiaceae</taxon>
        <taxon>Clostridium</taxon>
    </lineage>
</organism>